<dbReference type="Pfam" id="PF01243">
    <property type="entry name" value="PNPOx_N"/>
    <property type="match status" value="1"/>
</dbReference>
<organism evidence="3 4">
    <name type="scientific">Stackebrandtia endophytica</name>
    <dbReference type="NCBI Taxonomy" id="1496996"/>
    <lineage>
        <taxon>Bacteria</taxon>
        <taxon>Bacillati</taxon>
        <taxon>Actinomycetota</taxon>
        <taxon>Actinomycetes</taxon>
        <taxon>Glycomycetales</taxon>
        <taxon>Glycomycetaceae</taxon>
        <taxon>Stackebrandtia</taxon>
    </lineage>
</organism>
<gene>
    <name evidence="3" type="ORF">FB566_2278</name>
</gene>
<proteinExistence type="predicted"/>
<dbReference type="Gene3D" id="2.30.110.10">
    <property type="entry name" value="Electron Transport, Fmn-binding Protein, Chain A"/>
    <property type="match status" value="1"/>
</dbReference>
<dbReference type="InParanoid" id="A0A543AW11"/>
<dbReference type="SUPFAM" id="SSF50475">
    <property type="entry name" value="FMN-binding split barrel"/>
    <property type="match status" value="1"/>
</dbReference>
<keyword evidence="1" id="KW-0560">Oxidoreductase</keyword>
<dbReference type="EMBL" id="VFOW01000001">
    <property type="protein sequence ID" value="TQL76742.1"/>
    <property type="molecule type" value="Genomic_DNA"/>
</dbReference>
<accession>A0A543AW11</accession>
<keyword evidence="4" id="KW-1185">Reference proteome</keyword>
<dbReference type="GO" id="GO:0070967">
    <property type="term" value="F:coenzyme F420 binding"/>
    <property type="evidence" value="ECO:0007669"/>
    <property type="project" value="TreeGrafter"/>
</dbReference>
<sequence>MSTSDPGRGIPEDVAARLATEPGVWLATNRTSGPPHVTPVWFVFDEGVWWISTGAGSVKARNIMKSPEVSLALEDGRYPVVAEGSAQIHYEDFPAWVVDAFARKYDGWDMTTPEEPGDIRILLEIPTRRWLLRVSESGLSASHGPQTFGVSAIHGGVGDEIAATGRLGSVIGEHGEVLQS</sequence>
<reference evidence="3 4" key="1">
    <citation type="submission" date="2019-06" db="EMBL/GenBank/DDBJ databases">
        <title>Sequencing the genomes of 1000 actinobacteria strains.</title>
        <authorList>
            <person name="Klenk H.-P."/>
        </authorList>
    </citation>
    <scope>NUCLEOTIDE SEQUENCE [LARGE SCALE GENOMIC DNA]</scope>
    <source>
        <strain evidence="3 4">DSM 45928</strain>
    </source>
</reference>
<protein>
    <submittedName>
        <fullName evidence="3">PPOX class probable F420-dependent enzyme</fullName>
    </submittedName>
</protein>
<dbReference type="PANTHER" id="PTHR35176:SF6">
    <property type="entry name" value="HEME OXYGENASE HI_0854-RELATED"/>
    <property type="match status" value="1"/>
</dbReference>
<evidence type="ECO:0000313" key="4">
    <source>
        <dbReference type="Proteomes" id="UP000317043"/>
    </source>
</evidence>
<dbReference type="InterPro" id="IPR052019">
    <property type="entry name" value="F420H2_bilvrd_red/Heme_oxyg"/>
</dbReference>
<dbReference type="GO" id="GO:0016627">
    <property type="term" value="F:oxidoreductase activity, acting on the CH-CH group of donors"/>
    <property type="evidence" value="ECO:0007669"/>
    <property type="project" value="TreeGrafter"/>
</dbReference>
<dbReference type="InterPro" id="IPR012349">
    <property type="entry name" value="Split_barrel_FMN-bd"/>
</dbReference>
<dbReference type="GO" id="GO:0005829">
    <property type="term" value="C:cytosol"/>
    <property type="evidence" value="ECO:0007669"/>
    <property type="project" value="TreeGrafter"/>
</dbReference>
<dbReference type="InterPro" id="IPR011576">
    <property type="entry name" value="Pyridox_Oxase_N"/>
</dbReference>
<evidence type="ECO:0000256" key="1">
    <source>
        <dbReference type="ARBA" id="ARBA00023002"/>
    </source>
</evidence>
<evidence type="ECO:0000313" key="3">
    <source>
        <dbReference type="EMBL" id="TQL76742.1"/>
    </source>
</evidence>
<dbReference type="PANTHER" id="PTHR35176">
    <property type="entry name" value="HEME OXYGENASE HI_0854-RELATED"/>
    <property type="match status" value="1"/>
</dbReference>
<name>A0A543AW11_9ACTN</name>
<dbReference type="Proteomes" id="UP000317043">
    <property type="component" value="Unassembled WGS sequence"/>
</dbReference>
<dbReference type="AlphaFoldDB" id="A0A543AW11"/>
<feature type="domain" description="Pyridoxamine 5'-phosphate oxidase N-terminal" evidence="2">
    <location>
        <begin position="11"/>
        <end position="120"/>
    </location>
</feature>
<evidence type="ECO:0000259" key="2">
    <source>
        <dbReference type="Pfam" id="PF01243"/>
    </source>
</evidence>
<comment type="caution">
    <text evidence="3">The sequence shown here is derived from an EMBL/GenBank/DDBJ whole genome shotgun (WGS) entry which is preliminary data.</text>
</comment>